<dbReference type="EMBL" id="JBHTBY010000001">
    <property type="protein sequence ID" value="MFC7319272.1"/>
    <property type="molecule type" value="Genomic_DNA"/>
</dbReference>
<keyword evidence="1" id="KW-0812">Transmembrane</keyword>
<feature type="transmembrane region" description="Helical" evidence="1">
    <location>
        <begin position="96"/>
        <end position="115"/>
    </location>
</feature>
<evidence type="ECO:0000313" key="3">
    <source>
        <dbReference type="Proteomes" id="UP001596494"/>
    </source>
</evidence>
<keyword evidence="3" id="KW-1185">Reference proteome</keyword>
<protein>
    <recommendedName>
        <fullName evidence="4">RING-type E3 ubiquitin transferase</fullName>
    </recommendedName>
</protein>
<gene>
    <name evidence="2" type="ORF">ACFQMN_00060</name>
</gene>
<comment type="caution">
    <text evidence="2">The sequence shown here is derived from an EMBL/GenBank/DDBJ whole genome shotgun (WGS) entry which is preliminary data.</text>
</comment>
<keyword evidence="1" id="KW-1133">Transmembrane helix</keyword>
<organism evidence="2 3">
    <name type="scientific">Halobacillus campisalis</name>
    <dbReference type="NCBI Taxonomy" id="435909"/>
    <lineage>
        <taxon>Bacteria</taxon>
        <taxon>Bacillati</taxon>
        <taxon>Bacillota</taxon>
        <taxon>Bacilli</taxon>
        <taxon>Bacillales</taxon>
        <taxon>Bacillaceae</taxon>
        <taxon>Halobacillus</taxon>
    </lineage>
</organism>
<sequence length="119" mass="13773">MCVSDHTFEMQAYHMFEKISSYSIYLPVKLICMGNEIVDLTAEEPDSFKLIEKIVLKGNDGRLYEVEPSENGLKFAQGQLTYQEYIELQKTAKKKLMIYLSLYTGVFFAAGWAFIELFM</sequence>
<reference evidence="3" key="1">
    <citation type="journal article" date="2019" name="Int. J. Syst. Evol. Microbiol.">
        <title>The Global Catalogue of Microorganisms (GCM) 10K type strain sequencing project: providing services to taxonomists for standard genome sequencing and annotation.</title>
        <authorList>
            <consortium name="The Broad Institute Genomics Platform"/>
            <consortium name="The Broad Institute Genome Sequencing Center for Infectious Disease"/>
            <person name="Wu L."/>
            <person name="Ma J."/>
        </authorList>
    </citation>
    <scope>NUCLEOTIDE SEQUENCE [LARGE SCALE GENOMIC DNA]</scope>
    <source>
        <strain evidence="3">CCUG 73951</strain>
    </source>
</reference>
<name>A0ABW2JYV8_9BACI</name>
<dbReference type="Proteomes" id="UP001596494">
    <property type="component" value="Unassembled WGS sequence"/>
</dbReference>
<evidence type="ECO:0000313" key="2">
    <source>
        <dbReference type="EMBL" id="MFC7319272.1"/>
    </source>
</evidence>
<evidence type="ECO:0008006" key="4">
    <source>
        <dbReference type="Google" id="ProtNLM"/>
    </source>
</evidence>
<accession>A0ABW2JYV8</accession>
<dbReference type="RefSeq" id="WP_289216043.1">
    <property type="nucleotide sequence ID" value="NZ_JAPVRC010000005.1"/>
</dbReference>
<keyword evidence="1" id="KW-0472">Membrane</keyword>
<proteinExistence type="predicted"/>
<evidence type="ECO:0000256" key="1">
    <source>
        <dbReference type="SAM" id="Phobius"/>
    </source>
</evidence>